<sequence length="364" mass="41600">MTHKKSILILSTIFCFCTQTVYAEQWQTVSGKEKFLAVSVDLESIQPGYHEDIVFFRLRSDDHYDTVSTRTVQASCSELSIEVDQEVVLNKAEQTVEKFDWKNPTLKSIPTYAHSRLSFWGYTQAFGNAIKLACNRIGNHAPQRLEAMEQEQCSLANPLYKVACAPYASWRANYKLYLSRSHDAIYNCGISEDRMAKQTGLLLKNVMRCQSESCGNQILENWIQKRGQDIATVIHLPNQQQQQIWVAPVENQHLCSSLDEADQEIARIDSEEMFAKAKYMGCLKREGYPYHSTHKDQAPALSLNKKQNAETACAQYYQQWQHIISEKAAFQKEIETPETEAEFILFSNASATDDEQAIDVQSKH</sequence>
<evidence type="ECO:0000313" key="2">
    <source>
        <dbReference type="EMBL" id="MDP8567610.1"/>
    </source>
</evidence>
<reference evidence="3" key="1">
    <citation type="journal article" date="2019" name="Int. J. Syst. Evol. Microbiol.">
        <title>The Global Catalogue of Microorganisms (GCM) 10K type strain sequencing project: providing services to taxonomists for standard genome sequencing and annotation.</title>
        <authorList>
            <consortium name="The Broad Institute Genomics Platform"/>
            <consortium name="The Broad Institute Genome Sequencing Center for Infectious Disease"/>
            <person name="Wu L."/>
            <person name="Ma J."/>
        </authorList>
    </citation>
    <scope>NUCLEOTIDE SEQUENCE [LARGE SCALE GENOMIC DNA]</scope>
    <source>
        <strain evidence="3">VKM B-3159</strain>
    </source>
</reference>
<proteinExistence type="predicted"/>
<dbReference type="Proteomes" id="UP001225906">
    <property type="component" value="Unassembled WGS sequence"/>
</dbReference>
<feature type="chain" id="PRO_5045684328" evidence="1">
    <location>
        <begin position="24"/>
        <end position="364"/>
    </location>
</feature>
<evidence type="ECO:0000256" key="1">
    <source>
        <dbReference type="SAM" id="SignalP"/>
    </source>
</evidence>
<protein>
    <submittedName>
        <fullName evidence="2">Uncharacterized protein</fullName>
    </submittedName>
</protein>
<gene>
    <name evidence="2" type="ORF">Q9291_07085</name>
</gene>
<feature type="signal peptide" evidence="1">
    <location>
        <begin position="1"/>
        <end position="23"/>
    </location>
</feature>
<evidence type="ECO:0000313" key="3">
    <source>
        <dbReference type="Proteomes" id="UP001225906"/>
    </source>
</evidence>
<dbReference type="RefSeq" id="WP_306389332.1">
    <property type="nucleotide sequence ID" value="NZ_JAVCAP010000014.1"/>
</dbReference>
<organism evidence="2 3">
    <name type="scientific">Methylophilus aquaticus</name>
    <dbReference type="NCBI Taxonomy" id="1971610"/>
    <lineage>
        <taxon>Bacteria</taxon>
        <taxon>Pseudomonadati</taxon>
        <taxon>Pseudomonadota</taxon>
        <taxon>Betaproteobacteria</taxon>
        <taxon>Nitrosomonadales</taxon>
        <taxon>Methylophilaceae</taxon>
        <taxon>Methylophilus</taxon>
    </lineage>
</organism>
<keyword evidence="3" id="KW-1185">Reference proteome</keyword>
<keyword evidence="1" id="KW-0732">Signal</keyword>
<name>A0ABT9JU24_9PROT</name>
<dbReference type="EMBL" id="JAVCAP010000014">
    <property type="protein sequence ID" value="MDP8567610.1"/>
    <property type="molecule type" value="Genomic_DNA"/>
</dbReference>
<accession>A0ABT9JU24</accession>
<comment type="caution">
    <text evidence="2">The sequence shown here is derived from an EMBL/GenBank/DDBJ whole genome shotgun (WGS) entry which is preliminary data.</text>
</comment>